<gene>
    <name evidence="2" type="ORF">BWQ96_06034</name>
</gene>
<feature type="compositionally biased region" description="Polar residues" evidence="1">
    <location>
        <begin position="1"/>
        <end position="14"/>
    </location>
</feature>
<proteinExistence type="predicted"/>
<reference evidence="2 3" key="1">
    <citation type="journal article" date="2018" name="Mol. Biol. Evol.">
        <title>Analysis of the draft genome of the red seaweed Gracilariopsis chorda provides insights into genome size evolution in Rhodophyta.</title>
        <authorList>
            <person name="Lee J."/>
            <person name="Yang E.C."/>
            <person name="Graf L."/>
            <person name="Yang J.H."/>
            <person name="Qiu H."/>
            <person name="Zel Zion U."/>
            <person name="Chan C.X."/>
            <person name="Stephens T.G."/>
            <person name="Weber A.P.M."/>
            <person name="Boo G.H."/>
            <person name="Boo S.M."/>
            <person name="Kim K.M."/>
            <person name="Shin Y."/>
            <person name="Jung M."/>
            <person name="Lee S.J."/>
            <person name="Yim H.S."/>
            <person name="Lee J.H."/>
            <person name="Bhattacharya D."/>
            <person name="Yoon H.S."/>
        </authorList>
    </citation>
    <scope>NUCLEOTIDE SEQUENCE [LARGE SCALE GENOMIC DNA]</scope>
    <source>
        <strain evidence="2 3">SKKU-2015</strain>
        <tissue evidence="2">Whole body</tissue>
    </source>
</reference>
<keyword evidence="3" id="KW-1185">Reference proteome</keyword>
<feature type="region of interest" description="Disordered" evidence="1">
    <location>
        <begin position="50"/>
        <end position="91"/>
    </location>
</feature>
<evidence type="ECO:0000313" key="2">
    <source>
        <dbReference type="EMBL" id="PXF44174.1"/>
    </source>
</evidence>
<name>A0A2V3IQ28_9FLOR</name>
<accession>A0A2V3IQ28</accession>
<sequence length="150" mass="16617">MFNGSNGLQFTTNGSASEASHARSHSQLPYGWMGEHNDHSEIPTVICSRDGMGTVRAPNPAEVNRATGDEKEENVSQAKQYSPRSAVEGPPAERLQRFQSLPNTLVPKLLTIVLFLALYRMTWTTARNQKQDMALPKVRIVMHASLELVV</sequence>
<evidence type="ECO:0000313" key="3">
    <source>
        <dbReference type="Proteomes" id="UP000247409"/>
    </source>
</evidence>
<evidence type="ECO:0000256" key="1">
    <source>
        <dbReference type="SAM" id="MobiDB-lite"/>
    </source>
</evidence>
<comment type="caution">
    <text evidence="2">The sequence shown here is derived from an EMBL/GenBank/DDBJ whole genome shotgun (WGS) entry which is preliminary data.</text>
</comment>
<protein>
    <submittedName>
        <fullName evidence="2">Uncharacterized protein</fullName>
    </submittedName>
</protein>
<dbReference type="EMBL" id="NBIV01000098">
    <property type="protein sequence ID" value="PXF44174.1"/>
    <property type="molecule type" value="Genomic_DNA"/>
</dbReference>
<feature type="region of interest" description="Disordered" evidence="1">
    <location>
        <begin position="1"/>
        <end position="22"/>
    </location>
</feature>
<dbReference type="AlphaFoldDB" id="A0A2V3IQ28"/>
<dbReference type="Proteomes" id="UP000247409">
    <property type="component" value="Unassembled WGS sequence"/>
</dbReference>
<organism evidence="2 3">
    <name type="scientific">Gracilariopsis chorda</name>
    <dbReference type="NCBI Taxonomy" id="448386"/>
    <lineage>
        <taxon>Eukaryota</taxon>
        <taxon>Rhodophyta</taxon>
        <taxon>Florideophyceae</taxon>
        <taxon>Rhodymeniophycidae</taxon>
        <taxon>Gracilariales</taxon>
        <taxon>Gracilariaceae</taxon>
        <taxon>Gracilariopsis</taxon>
    </lineage>
</organism>